<sequence length="660" mass="69997">MLMLACGHAQARTLTAQIDRIDSAIAELDNVSVRLFWPAGARHGELRLRVRRIDSPSLGYIFDDLDWRCRLQRKDSLAWACDGEVRSGSAAPMQLSIAVDAMDIDAELASGASRLGVHREAAAPDATRIDLTRIPLVWTQALLSQAWPAAVIGAGEADARLTVRAVDDQPLRISGPVALRGAGLDTEDGSIAAADLDATIDVDARLGDADLILVEGRLDGGELLWGTTYLALEQRRIDLRVGAAHHEGEGWALPELYWNDPGILTVEGSAGLNADNELDALDLSVRAPNLGPLRDGYLSGWLGMAGLGEMTLAGAADGSLRMRGGQLAEADLRLSGASLKDADGRFSFAGLDGNVELSSNTPVNSALHWSGGTLHGMALGPGRLPFRSEGGNLQLREAVAVPLLGGNVLLNHLLLRPPLDADGAALRFGVALEDVDVARLSEALDWPAFAGTLSGSIPDAHYRDEKLILDGGLEMQLFGGRVGVSALSMERPFGVLPTLSADIVLDDIDLTALTGAFDFGSISGKLDGSIAELRLVGWEAVAFDAWLVTDRHRGVRQRISQRAVQDLTSVGNASFVNSLQSQLIGFFDDFGYSRLGIGCKLANEVCTMQGLAPAGDGFVLVEGSGVPRLTVLGFNRRVDWPTLVERLAAVGKGEVKAVVD</sequence>
<protein>
    <recommendedName>
        <fullName evidence="3">Dicarboxylate transport domain-containing protein</fullName>
    </recommendedName>
</protein>
<keyword evidence="2" id="KW-1185">Reference proteome</keyword>
<organism evidence="1 2">
    <name type="scientific">Novilysobacter avium</name>
    <dbReference type="NCBI Taxonomy" id="2781023"/>
    <lineage>
        <taxon>Bacteria</taxon>
        <taxon>Pseudomonadati</taxon>
        <taxon>Pseudomonadota</taxon>
        <taxon>Gammaproteobacteria</taxon>
        <taxon>Lysobacterales</taxon>
        <taxon>Lysobacteraceae</taxon>
        <taxon>Novilysobacter</taxon>
    </lineage>
</organism>
<evidence type="ECO:0008006" key="3">
    <source>
        <dbReference type="Google" id="ProtNLM"/>
    </source>
</evidence>
<evidence type="ECO:0000313" key="2">
    <source>
        <dbReference type="Proteomes" id="UP000593932"/>
    </source>
</evidence>
<dbReference type="Proteomes" id="UP000593932">
    <property type="component" value="Chromosome"/>
</dbReference>
<dbReference type="EMBL" id="CP063657">
    <property type="protein sequence ID" value="QOW21411.1"/>
    <property type="molecule type" value="Genomic_DNA"/>
</dbReference>
<dbReference type="RefSeq" id="WP_194033989.1">
    <property type="nucleotide sequence ID" value="NZ_CP063657.1"/>
</dbReference>
<proteinExistence type="predicted"/>
<accession>A0A7S6UJE4</accession>
<reference evidence="1 2" key="1">
    <citation type="submission" date="2020-10" db="EMBL/GenBank/DDBJ databases">
        <title>complete genome sequencing of Lysobacter sp. H23M41.</title>
        <authorList>
            <person name="Bae J.-W."/>
            <person name="Lee S.-Y."/>
        </authorList>
    </citation>
    <scope>NUCLEOTIDE SEQUENCE [LARGE SCALE GENOMIC DNA]</scope>
    <source>
        <strain evidence="1 2">H23M41</strain>
    </source>
</reference>
<gene>
    <name evidence="1" type="ORF">INQ42_09070</name>
</gene>
<evidence type="ECO:0000313" key="1">
    <source>
        <dbReference type="EMBL" id="QOW21411.1"/>
    </source>
</evidence>
<name>A0A7S6UJE4_9GAMM</name>